<accession>A0A1H2VA70</accession>
<dbReference type="RefSeq" id="WP_091614431.1">
    <property type="nucleotide sequence ID" value="NZ_FNNC01000004.1"/>
</dbReference>
<evidence type="ECO:0000313" key="2">
    <source>
        <dbReference type="Proteomes" id="UP000199488"/>
    </source>
</evidence>
<evidence type="ECO:0000313" key="1">
    <source>
        <dbReference type="EMBL" id="SDW64804.1"/>
    </source>
</evidence>
<proteinExistence type="predicted"/>
<organism evidence="1 2">
    <name type="scientific">Marinococcus luteus</name>
    <dbReference type="NCBI Taxonomy" id="1122204"/>
    <lineage>
        <taxon>Bacteria</taxon>
        <taxon>Bacillati</taxon>
        <taxon>Bacillota</taxon>
        <taxon>Bacilli</taxon>
        <taxon>Bacillales</taxon>
        <taxon>Bacillaceae</taxon>
        <taxon>Marinococcus</taxon>
    </lineage>
</organism>
<dbReference type="AlphaFoldDB" id="A0A1H2VA70"/>
<sequence>MKKVKVDEVFTDDKEQLRYTDGELEVRDDNGEDWEVKLYGVENQRFFTDALKNNEKKHLTFETDKGSMYGLVSVEALDNAGVANEDVVTLVGTGPLNGFS</sequence>
<protein>
    <submittedName>
        <fullName evidence="1">Uncharacterized protein</fullName>
    </submittedName>
</protein>
<dbReference type="Proteomes" id="UP000199488">
    <property type="component" value="Unassembled WGS sequence"/>
</dbReference>
<dbReference type="OrthoDB" id="2967687at2"/>
<dbReference type="EMBL" id="FNNC01000004">
    <property type="protein sequence ID" value="SDW64804.1"/>
    <property type="molecule type" value="Genomic_DNA"/>
</dbReference>
<reference evidence="1 2" key="1">
    <citation type="submission" date="2016-10" db="EMBL/GenBank/DDBJ databases">
        <authorList>
            <person name="de Groot N.N."/>
        </authorList>
    </citation>
    <scope>NUCLEOTIDE SEQUENCE [LARGE SCALE GENOMIC DNA]</scope>
    <source>
        <strain evidence="1 2">DSM 23126</strain>
    </source>
</reference>
<name>A0A1H2VA70_9BACI</name>
<gene>
    <name evidence="1" type="ORF">SAMN05421781_1981</name>
</gene>
<keyword evidence="2" id="KW-1185">Reference proteome</keyword>